<dbReference type="EMBL" id="VCDX01000002">
    <property type="protein sequence ID" value="TYL14464.1"/>
    <property type="molecule type" value="Genomic_DNA"/>
</dbReference>
<dbReference type="InterPro" id="IPR002123">
    <property type="entry name" value="Plipid/glycerol_acylTrfase"/>
</dbReference>
<evidence type="ECO:0000313" key="8">
    <source>
        <dbReference type="Proteomes" id="UP000094598"/>
    </source>
</evidence>
<dbReference type="InterPro" id="IPR004552">
    <property type="entry name" value="AGP_acyltrans"/>
</dbReference>
<comment type="domain">
    <text evidence="4">The HXXXXD motif is essential for acyltransferase activity and may constitute the binding site for the phosphate moiety of the glycerol-3-phosphate.</text>
</comment>
<dbReference type="NCBIfam" id="TIGR00530">
    <property type="entry name" value="AGP_acyltrn"/>
    <property type="match status" value="1"/>
</dbReference>
<evidence type="ECO:0000313" key="7">
    <source>
        <dbReference type="EMBL" id="TYL14464.1"/>
    </source>
</evidence>
<keyword evidence="3 4" id="KW-0012">Acyltransferase</keyword>
<name>A0AAC9MUT2_NEOTH</name>
<dbReference type="PANTHER" id="PTHR10434">
    <property type="entry name" value="1-ACYL-SN-GLYCEROL-3-PHOSPHATE ACYLTRANSFERASE"/>
    <property type="match status" value="1"/>
</dbReference>
<dbReference type="GO" id="GO:0016874">
    <property type="term" value="F:ligase activity"/>
    <property type="evidence" value="ECO:0007669"/>
    <property type="project" value="UniProtKB-KW"/>
</dbReference>
<proteinExistence type="inferred from homology"/>
<dbReference type="Pfam" id="PF01553">
    <property type="entry name" value="Acyltransferase"/>
    <property type="match status" value="1"/>
</dbReference>
<keyword evidence="7" id="KW-0436">Ligase</keyword>
<keyword evidence="4" id="KW-0443">Lipid metabolism</keyword>
<dbReference type="SMART" id="SM00563">
    <property type="entry name" value="PlsC"/>
    <property type="match status" value="1"/>
</dbReference>
<gene>
    <name evidence="6" type="primary">plsC</name>
    <name evidence="7" type="synonym">aas</name>
    <name evidence="6" type="ORF">Maut_01621</name>
    <name evidence="7" type="ORF">MTAT_06990</name>
</gene>
<keyword evidence="9" id="KW-1185">Reference proteome</keyword>
<evidence type="ECO:0000313" key="6">
    <source>
        <dbReference type="EMBL" id="AOQ24060.1"/>
    </source>
</evidence>
<evidence type="ECO:0000259" key="5">
    <source>
        <dbReference type="SMART" id="SM00563"/>
    </source>
</evidence>
<comment type="catalytic activity">
    <reaction evidence="4">
        <text>a 1-acyl-sn-glycero-3-phosphate + an acyl-CoA = a 1,2-diacyl-sn-glycero-3-phosphate + CoA</text>
        <dbReference type="Rhea" id="RHEA:19709"/>
        <dbReference type="ChEBI" id="CHEBI:57287"/>
        <dbReference type="ChEBI" id="CHEBI:57970"/>
        <dbReference type="ChEBI" id="CHEBI:58342"/>
        <dbReference type="ChEBI" id="CHEBI:58608"/>
        <dbReference type="EC" id="2.3.1.51"/>
    </reaction>
</comment>
<dbReference type="SUPFAM" id="SSF69593">
    <property type="entry name" value="Glycerol-3-phosphate (1)-acyltransferase"/>
    <property type="match status" value="1"/>
</dbReference>
<evidence type="ECO:0000313" key="9">
    <source>
        <dbReference type="Proteomes" id="UP000322283"/>
    </source>
</evidence>
<evidence type="ECO:0000256" key="4">
    <source>
        <dbReference type="RuleBase" id="RU361267"/>
    </source>
</evidence>
<keyword evidence="4" id="KW-1208">Phospholipid metabolism</keyword>
<reference evidence="7 9" key="2">
    <citation type="submission" date="2019-05" db="EMBL/GenBank/DDBJ databases">
        <title>Genome sequence of Moorella thermoacetica ATCC 33924.</title>
        <authorList>
            <person name="Poehlein A."/>
            <person name="Bengelsdorf F.R."/>
            <person name="Duerre P."/>
            <person name="Daniel R."/>
        </authorList>
    </citation>
    <scope>NUCLEOTIDE SEQUENCE [LARGE SCALE GENOMIC DNA]</scope>
    <source>
        <strain evidence="7 9">ATCC 33924</strain>
    </source>
</reference>
<keyword evidence="4" id="KW-0594">Phospholipid biosynthesis</keyword>
<dbReference type="EC" id="2.3.1.51" evidence="4"/>
<organism evidence="6 8">
    <name type="scientific">Neomoorella thermoacetica</name>
    <name type="common">Clostridium thermoaceticum</name>
    <dbReference type="NCBI Taxonomy" id="1525"/>
    <lineage>
        <taxon>Bacteria</taxon>
        <taxon>Bacillati</taxon>
        <taxon>Bacillota</taxon>
        <taxon>Clostridia</taxon>
        <taxon>Neomoorellales</taxon>
        <taxon>Neomoorellaceae</taxon>
        <taxon>Neomoorella</taxon>
    </lineage>
</organism>
<dbReference type="GO" id="GO:0006654">
    <property type="term" value="P:phosphatidic acid biosynthetic process"/>
    <property type="evidence" value="ECO:0007669"/>
    <property type="project" value="TreeGrafter"/>
</dbReference>
<dbReference type="AlphaFoldDB" id="A0AAC9MUT2"/>
<keyword evidence="2 4" id="KW-0808">Transferase</keyword>
<evidence type="ECO:0000256" key="2">
    <source>
        <dbReference type="ARBA" id="ARBA00022679"/>
    </source>
</evidence>
<comment type="similarity">
    <text evidence="1 4">Belongs to the 1-acyl-sn-glycerol-3-phosphate acyltransferase family.</text>
</comment>
<evidence type="ECO:0000256" key="1">
    <source>
        <dbReference type="ARBA" id="ARBA00008655"/>
    </source>
</evidence>
<sequence>MKNNMRVFVCSKGLARERGTLVKPKNEKGGFPGNAFYKRVRKDKYRPLIANNASRWQSYFRRIHQLFYQFAKFVCYLFLRFICRWEVRGRENIPAEGPVVIVANHVSYLDPVVVGVAFPRMVRFMAKEELFHIPIFKYIIRGLQAFPVRRGESDRAALKTALQILHQGQVLGIFPEGTRSPDGRLLPFQAGAAVLALKTGAVLLPVAIKDTDRVFRGGHIKITFGRPLKITTSGRNYTPQQVQDLTSAAYQEVKKMLA</sequence>
<feature type="domain" description="Phospholipid/glycerol acyltransferase" evidence="5">
    <location>
        <begin position="99"/>
        <end position="211"/>
    </location>
</feature>
<dbReference type="CDD" id="cd07989">
    <property type="entry name" value="LPLAT_AGPAT-like"/>
    <property type="match status" value="1"/>
</dbReference>
<dbReference type="PANTHER" id="PTHR10434:SF11">
    <property type="entry name" value="1-ACYL-SN-GLYCEROL-3-PHOSPHATE ACYLTRANSFERASE"/>
    <property type="match status" value="1"/>
</dbReference>
<accession>A0AAC9MUT2</accession>
<dbReference type="EMBL" id="CP017019">
    <property type="protein sequence ID" value="AOQ24060.1"/>
    <property type="molecule type" value="Genomic_DNA"/>
</dbReference>
<evidence type="ECO:0000256" key="3">
    <source>
        <dbReference type="ARBA" id="ARBA00023315"/>
    </source>
</evidence>
<keyword evidence="4" id="KW-0444">Lipid biosynthesis</keyword>
<dbReference type="Proteomes" id="UP000322283">
    <property type="component" value="Unassembled WGS sequence"/>
</dbReference>
<dbReference type="GO" id="GO:0003841">
    <property type="term" value="F:1-acylglycerol-3-phosphate O-acyltransferase activity"/>
    <property type="evidence" value="ECO:0007669"/>
    <property type="project" value="UniProtKB-UniRule"/>
</dbReference>
<dbReference type="GO" id="GO:0016020">
    <property type="term" value="C:membrane"/>
    <property type="evidence" value="ECO:0007669"/>
    <property type="project" value="InterPro"/>
</dbReference>
<protein>
    <recommendedName>
        <fullName evidence="4">1-acyl-sn-glycerol-3-phosphate acyltransferase</fullName>
        <ecNumber evidence="4">2.3.1.51</ecNumber>
    </recommendedName>
</protein>
<reference evidence="6 8" key="1">
    <citation type="submission" date="2016-08" db="EMBL/GenBank/DDBJ databases">
        <title>Moorella thermoacetica DSM 103132.</title>
        <authorList>
            <person name="Jendresen C.B."/>
            <person name="Redl S.M."/>
            <person name="Jensen T.O."/>
            <person name="Nielsen A.T."/>
        </authorList>
    </citation>
    <scope>NUCLEOTIDE SEQUENCE [LARGE SCALE GENOMIC DNA]</scope>
    <source>
        <strain evidence="6 8">DSM 103132</strain>
    </source>
</reference>
<dbReference type="Proteomes" id="UP000094598">
    <property type="component" value="Chromosome"/>
</dbReference>